<dbReference type="Proteomes" id="UP000007115">
    <property type="component" value="Unassembled WGS sequence"/>
</dbReference>
<dbReference type="Pfam" id="PF17917">
    <property type="entry name" value="RT_RNaseH"/>
    <property type="match status" value="1"/>
</dbReference>
<evidence type="ECO:0000256" key="3">
    <source>
        <dbReference type="ARBA" id="ARBA00022722"/>
    </source>
</evidence>
<dbReference type="VEuPathDB" id="FungiDB:TRIVIDRAFT_53358"/>
<dbReference type="RefSeq" id="XP_013956081.1">
    <property type="nucleotide sequence ID" value="XM_014100606.1"/>
</dbReference>
<organism evidence="8 9">
    <name type="scientific">Hypocrea virens (strain Gv29-8 / FGSC 10586)</name>
    <name type="common">Gliocladium virens</name>
    <name type="synonym">Trichoderma virens</name>
    <dbReference type="NCBI Taxonomy" id="413071"/>
    <lineage>
        <taxon>Eukaryota</taxon>
        <taxon>Fungi</taxon>
        <taxon>Dikarya</taxon>
        <taxon>Ascomycota</taxon>
        <taxon>Pezizomycotina</taxon>
        <taxon>Sordariomycetes</taxon>
        <taxon>Hypocreomycetidae</taxon>
        <taxon>Hypocreales</taxon>
        <taxon>Hypocreaceae</taxon>
        <taxon>Trichoderma</taxon>
    </lineage>
</organism>
<keyword evidence="5" id="KW-0378">Hydrolase</keyword>
<dbReference type="HOGENOM" id="CLU_2984505_0_0_1"/>
<evidence type="ECO:0000256" key="6">
    <source>
        <dbReference type="ARBA" id="ARBA00022918"/>
    </source>
</evidence>
<keyword evidence="2" id="KW-0548">Nucleotidyltransferase</keyword>
<feature type="non-terminal residue" evidence="8">
    <location>
        <position position="1"/>
    </location>
</feature>
<keyword evidence="3" id="KW-0540">Nuclease</keyword>
<evidence type="ECO:0000256" key="1">
    <source>
        <dbReference type="ARBA" id="ARBA00022679"/>
    </source>
</evidence>
<evidence type="ECO:0000256" key="5">
    <source>
        <dbReference type="ARBA" id="ARBA00022801"/>
    </source>
</evidence>
<accession>G9MUK9</accession>
<dbReference type="GeneID" id="25795312"/>
<dbReference type="InParanoid" id="G9MUK9"/>
<dbReference type="AlphaFoldDB" id="G9MUK9"/>
<reference evidence="8 9" key="1">
    <citation type="journal article" date="2011" name="Genome Biol.">
        <title>Comparative genome sequence analysis underscores mycoparasitism as the ancestral life style of Trichoderma.</title>
        <authorList>
            <person name="Kubicek C.P."/>
            <person name="Herrera-Estrella A."/>
            <person name="Seidl-Seiboth V."/>
            <person name="Martinez D.A."/>
            <person name="Druzhinina I.S."/>
            <person name="Thon M."/>
            <person name="Zeilinger S."/>
            <person name="Casas-Flores S."/>
            <person name="Horwitz B.A."/>
            <person name="Mukherjee P.K."/>
            <person name="Mukherjee M."/>
            <person name="Kredics L."/>
            <person name="Alcaraz L.D."/>
            <person name="Aerts A."/>
            <person name="Antal Z."/>
            <person name="Atanasova L."/>
            <person name="Cervantes-Badillo M.G."/>
            <person name="Challacombe J."/>
            <person name="Chertkov O."/>
            <person name="McCluskey K."/>
            <person name="Coulpier F."/>
            <person name="Deshpande N."/>
            <person name="von Doehren H."/>
            <person name="Ebbole D.J."/>
            <person name="Esquivel-Naranjo E.U."/>
            <person name="Fekete E."/>
            <person name="Flipphi M."/>
            <person name="Glaser F."/>
            <person name="Gomez-Rodriguez E.Y."/>
            <person name="Gruber S."/>
            <person name="Han C."/>
            <person name="Henrissat B."/>
            <person name="Hermosa R."/>
            <person name="Hernandez-Onate M."/>
            <person name="Karaffa L."/>
            <person name="Kosti I."/>
            <person name="Le Crom S."/>
            <person name="Lindquist E."/>
            <person name="Lucas S."/>
            <person name="Luebeck M."/>
            <person name="Luebeck P.S."/>
            <person name="Margeot A."/>
            <person name="Metz B."/>
            <person name="Misra M."/>
            <person name="Nevalainen H."/>
            <person name="Omann M."/>
            <person name="Packer N."/>
            <person name="Perrone G."/>
            <person name="Uresti-Rivera E.E."/>
            <person name="Salamov A."/>
            <person name="Schmoll M."/>
            <person name="Seiboth B."/>
            <person name="Shapiro H."/>
            <person name="Sukno S."/>
            <person name="Tamayo-Ramos J.A."/>
            <person name="Tisch D."/>
            <person name="Wiest A."/>
            <person name="Wilkinson H.H."/>
            <person name="Zhang M."/>
            <person name="Coutinho P.M."/>
            <person name="Kenerley C.M."/>
            <person name="Monte E."/>
            <person name="Baker S.E."/>
            <person name="Grigoriev I.V."/>
        </authorList>
    </citation>
    <scope>NUCLEOTIDE SEQUENCE [LARGE SCALE GENOMIC DNA]</scope>
    <source>
        <strain evidence="9">Gv29-8 / FGSC 10586</strain>
    </source>
</reference>
<keyword evidence="4" id="KW-0255">Endonuclease</keyword>
<evidence type="ECO:0000313" key="9">
    <source>
        <dbReference type="Proteomes" id="UP000007115"/>
    </source>
</evidence>
<dbReference type="GO" id="GO:0003964">
    <property type="term" value="F:RNA-directed DNA polymerase activity"/>
    <property type="evidence" value="ECO:0007669"/>
    <property type="project" value="UniProtKB-KW"/>
</dbReference>
<feature type="domain" description="Reverse transcriptase RNase H-like" evidence="7">
    <location>
        <begin position="1"/>
        <end position="54"/>
    </location>
</feature>
<keyword evidence="6" id="KW-0695">RNA-directed DNA polymerase</keyword>
<gene>
    <name evidence="8" type="ORF">TRIVIDRAFT_53358</name>
</gene>
<dbReference type="InterPro" id="IPR041373">
    <property type="entry name" value="RT_RNaseH"/>
</dbReference>
<evidence type="ECO:0000259" key="7">
    <source>
        <dbReference type="Pfam" id="PF17917"/>
    </source>
</evidence>
<name>G9MUK9_HYPVG</name>
<keyword evidence="9" id="KW-1185">Reference proteome</keyword>
<protein>
    <recommendedName>
        <fullName evidence="7">Reverse transcriptase RNase H-like domain-containing protein</fullName>
    </recommendedName>
</protein>
<dbReference type="EMBL" id="ABDF02000058">
    <property type="protein sequence ID" value="EHK21888.1"/>
    <property type="molecule type" value="Genomic_DNA"/>
</dbReference>
<comment type="caution">
    <text evidence="8">The sequence shown here is derived from an EMBL/GenBank/DDBJ whole genome shotgun (WGS) entry which is preliminary data.</text>
</comment>
<dbReference type="GO" id="GO:0004519">
    <property type="term" value="F:endonuclease activity"/>
    <property type="evidence" value="ECO:0007669"/>
    <property type="project" value="UniProtKB-KW"/>
</dbReference>
<evidence type="ECO:0000256" key="4">
    <source>
        <dbReference type="ARBA" id="ARBA00022759"/>
    </source>
</evidence>
<keyword evidence="1" id="KW-0808">Transferase</keyword>
<sequence length="58" mass="7325">KLNNTKIYYLIYNKEFLGIKDYINEWNYYCRGNKHKIKIYINYKNITFFTTTQKLFKR</sequence>
<evidence type="ECO:0000256" key="2">
    <source>
        <dbReference type="ARBA" id="ARBA00022695"/>
    </source>
</evidence>
<proteinExistence type="predicted"/>
<evidence type="ECO:0000313" key="8">
    <source>
        <dbReference type="EMBL" id="EHK21888.1"/>
    </source>
</evidence>
<dbReference type="GO" id="GO:0016787">
    <property type="term" value="F:hydrolase activity"/>
    <property type="evidence" value="ECO:0007669"/>
    <property type="project" value="UniProtKB-KW"/>
</dbReference>